<dbReference type="InterPro" id="IPR049730">
    <property type="entry name" value="SNF2/RAD54-like_C"/>
</dbReference>
<dbReference type="GO" id="GO:0008270">
    <property type="term" value="F:zinc ion binding"/>
    <property type="evidence" value="ECO:0007669"/>
    <property type="project" value="UniProtKB-KW"/>
</dbReference>
<reference evidence="6 7" key="1">
    <citation type="submission" date="2017-05" db="EMBL/GenBank/DDBJ databases">
        <title>Vagococcus spp. assemblies.</title>
        <authorList>
            <person name="Gulvik C.A."/>
        </authorList>
    </citation>
    <scope>NUCLEOTIDE SEQUENCE [LARGE SCALE GENOMIC DNA]</scope>
    <source>
        <strain evidence="6 7">SS1995</strain>
    </source>
</reference>
<dbReference type="PROSITE" id="PS51194">
    <property type="entry name" value="HELICASE_CTER"/>
    <property type="match status" value="1"/>
</dbReference>
<dbReference type="RefSeq" id="WP_125984543.1">
    <property type="nucleotide sequence ID" value="NZ_NGJS01000016.1"/>
</dbReference>
<dbReference type="Gene3D" id="3.40.50.300">
    <property type="entry name" value="P-loop containing nucleotide triphosphate hydrolases"/>
    <property type="match status" value="1"/>
</dbReference>
<comment type="caution">
    <text evidence="6">The sequence shown here is derived from an EMBL/GenBank/DDBJ whole genome shotgun (WGS) entry which is preliminary data.</text>
</comment>
<evidence type="ECO:0000259" key="4">
    <source>
        <dbReference type="PROSITE" id="PS51192"/>
    </source>
</evidence>
<dbReference type="InterPro" id="IPR001650">
    <property type="entry name" value="Helicase_C-like"/>
</dbReference>
<protein>
    <recommendedName>
        <fullName evidence="8">Snf2 family helicase</fullName>
    </recommendedName>
</protein>
<accession>A0A429ZV52</accession>
<dbReference type="PROSITE" id="PS51192">
    <property type="entry name" value="HELICASE_ATP_BIND_1"/>
    <property type="match status" value="1"/>
</dbReference>
<evidence type="ECO:0000313" key="7">
    <source>
        <dbReference type="Proteomes" id="UP000287857"/>
    </source>
</evidence>
<gene>
    <name evidence="6" type="ORF">CBF37_09635</name>
</gene>
<dbReference type="CDD" id="cd18793">
    <property type="entry name" value="SF2_C_SNF"/>
    <property type="match status" value="1"/>
</dbReference>
<evidence type="ECO:0000313" key="6">
    <source>
        <dbReference type="EMBL" id="RST97624.1"/>
    </source>
</evidence>
<dbReference type="Pfam" id="PF00176">
    <property type="entry name" value="SNF2-rel_dom"/>
    <property type="match status" value="1"/>
</dbReference>
<keyword evidence="2" id="KW-0862">Zinc</keyword>
<dbReference type="EMBL" id="NGJS01000016">
    <property type="protein sequence ID" value="RST97624.1"/>
    <property type="molecule type" value="Genomic_DNA"/>
</dbReference>
<dbReference type="Pfam" id="PF08455">
    <property type="entry name" value="SNF2_assoc"/>
    <property type="match status" value="1"/>
</dbReference>
<keyword evidence="2" id="KW-0863">Zinc-finger</keyword>
<dbReference type="InterPro" id="IPR000330">
    <property type="entry name" value="SNF2_N"/>
</dbReference>
<dbReference type="InterPro" id="IPR007527">
    <property type="entry name" value="Znf_SWIM"/>
</dbReference>
<feature type="domain" description="Helicase C-terminal" evidence="5">
    <location>
        <begin position="900"/>
        <end position="1060"/>
    </location>
</feature>
<keyword evidence="7" id="KW-1185">Reference proteome</keyword>
<sequence length="1070" mass="123091">MKWSIPEKIVEEGREYAKDGRVVSISKNEEQQVWYADVIGSEVFHVELDGTAKEEDNCQCQYWQQHGFCKHTVAVELALREKGQNRYIKKQAGVKNTFQTPSSSDIFAKSFEHVQEAVIDRMLLQSDTLKLDWSLEVVEAISHHPEQSVIGLSVKIGHRTAGSRTYVVKNIKDLLWCYEFKGILLLNEHHFSVSDNSFSKRDNQLLNRLVEISHNQDMLTNTTGVQQKGKLNKRYLILDKEDAKFFITQLMMEERLSLNMGDEKKDVLYFKTSNLPIDLYISPVGLNDYQLKIVDQVELHLEKYQWVIARHSIYELTSEQSERYQLLRQLLKRIPEPTMVFDKDNVSKLFSYILPNLESIATIHISDTLTSEMIRVPLKTHLFIDSKRDQLSIRVDFIYGDFIFSSNSEITTDLPDQGRVVRNQVSETQIEKLLEHYGYTRRGLAFMKNFPKGDSLYRFFREEIPILEKYAVVELSDGLNHLFVEPTEHQPKISILDEGSWLDINFDISNIEDDEVNDVLVSLMKHQEYHQLKSGQLIFLDEDQFQETSQVLQKLRHDIKIKKGKLTVPKYRGILVNQLVSDNDDVETSSTVKEMVGYLSQPENFPTAVPSQLNAALRDYQEIGFKWLKMLSKYQFGGILADDMGLGKTLQLITYLLSEKEQGFLTQPSLIVAPASLLYNWQKELAKFAPTLTSKIVTGSKEERIALTKELGNVDILITSYTTLRQDSELYQEITFHSLVLDEAQMVKNAATKTFQAIETLHAVHRFALSGTPIENKLDELWALFKIVMPGFFPSLRQFKKLPTETIAMMIQPFVLRRDKKQVLQDLPDKVETDLYSQLTEEQKKVYLAYLQQMQQQVSTMSDSELSRNKLTILSGLTRLRQICCDPSLFLEDYAGGSGKLNQTLDLVQTAKANGRRILLFSQFTSMLSILEKEFEKLGINTFYLRGSTPIAKRQEMVDRFNRGENDVFLISLKAGGTGLNLTGADTVILYDLWWNPAVEDQATGRAHRMGQTSKVEVWRLISEGTIEEKMHQLQESKKELFNQVMNAEDVKPLEQMTVSDLRLILDIGE</sequence>
<feature type="domain" description="Helicase ATP-binding" evidence="4">
    <location>
        <begin position="629"/>
        <end position="791"/>
    </location>
</feature>
<dbReference type="InterPro" id="IPR027417">
    <property type="entry name" value="P-loop_NTPase"/>
</dbReference>
<dbReference type="GO" id="GO:0005524">
    <property type="term" value="F:ATP binding"/>
    <property type="evidence" value="ECO:0007669"/>
    <property type="project" value="InterPro"/>
</dbReference>
<keyword evidence="2" id="KW-0479">Metal-binding</keyword>
<keyword evidence="1" id="KW-0378">Hydrolase</keyword>
<dbReference type="InterPro" id="IPR038718">
    <property type="entry name" value="SNF2-like_sf"/>
</dbReference>
<dbReference type="PROSITE" id="PS50966">
    <property type="entry name" value="ZF_SWIM"/>
    <property type="match status" value="1"/>
</dbReference>
<dbReference type="Pfam" id="PF04434">
    <property type="entry name" value="SWIM"/>
    <property type="match status" value="1"/>
</dbReference>
<evidence type="ECO:0000256" key="2">
    <source>
        <dbReference type="PROSITE-ProRule" id="PRU00325"/>
    </source>
</evidence>
<dbReference type="InterPro" id="IPR014001">
    <property type="entry name" value="Helicase_ATP-bd"/>
</dbReference>
<dbReference type="InterPro" id="IPR013663">
    <property type="entry name" value="Helicase_SWF/SNF/SWI_bac"/>
</dbReference>
<evidence type="ECO:0008006" key="8">
    <source>
        <dbReference type="Google" id="ProtNLM"/>
    </source>
</evidence>
<dbReference type="CDD" id="cd18012">
    <property type="entry name" value="DEXQc_arch_SWI2_SNF2"/>
    <property type="match status" value="1"/>
</dbReference>
<organism evidence="6 7">
    <name type="scientific">Vagococcus vulneris</name>
    <dbReference type="NCBI Taxonomy" id="1977869"/>
    <lineage>
        <taxon>Bacteria</taxon>
        <taxon>Bacillati</taxon>
        <taxon>Bacillota</taxon>
        <taxon>Bacilli</taxon>
        <taxon>Lactobacillales</taxon>
        <taxon>Enterococcaceae</taxon>
        <taxon>Vagococcus</taxon>
    </lineage>
</organism>
<dbReference type="FunFam" id="3.40.50.300:FF:000533">
    <property type="entry name" value="Helicase, Snf2 family"/>
    <property type="match status" value="1"/>
</dbReference>
<dbReference type="Gene3D" id="3.40.50.10810">
    <property type="entry name" value="Tandem AAA-ATPase domain"/>
    <property type="match status" value="1"/>
</dbReference>
<dbReference type="OrthoDB" id="9760715at2"/>
<dbReference type="Pfam" id="PF00271">
    <property type="entry name" value="Helicase_C"/>
    <property type="match status" value="1"/>
</dbReference>
<feature type="domain" description="SWIM-type" evidence="3">
    <location>
        <begin position="44"/>
        <end position="80"/>
    </location>
</feature>
<evidence type="ECO:0000259" key="5">
    <source>
        <dbReference type="PROSITE" id="PS51194"/>
    </source>
</evidence>
<name>A0A429ZV52_9ENTE</name>
<evidence type="ECO:0000256" key="1">
    <source>
        <dbReference type="ARBA" id="ARBA00022801"/>
    </source>
</evidence>
<dbReference type="GO" id="GO:0016787">
    <property type="term" value="F:hydrolase activity"/>
    <property type="evidence" value="ECO:0007669"/>
    <property type="project" value="UniProtKB-KW"/>
</dbReference>
<dbReference type="PANTHER" id="PTHR10799">
    <property type="entry name" value="SNF2/RAD54 HELICASE FAMILY"/>
    <property type="match status" value="1"/>
</dbReference>
<dbReference type="SMART" id="SM00490">
    <property type="entry name" value="HELICc"/>
    <property type="match status" value="1"/>
</dbReference>
<proteinExistence type="predicted"/>
<dbReference type="SUPFAM" id="SSF52540">
    <property type="entry name" value="P-loop containing nucleoside triphosphate hydrolases"/>
    <property type="match status" value="2"/>
</dbReference>
<dbReference type="AlphaFoldDB" id="A0A429ZV52"/>
<evidence type="ECO:0000259" key="3">
    <source>
        <dbReference type="PROSITE" id="PS50966"/>
    </source>
</evidence>
<dbReference type="Proteomes" id="UP000287857">
    <property type="component" value="Unassembled WGS sequence"/>
</dbReference>
<dbReference type="SMART" id="SM00487">
    <property type="entry name" value="DEXDc"/>
    <property type="match status" value="1"/>
</dbReference>